<gene>
    <name evidence="1" type="ordered locus">Shewmr7_1400</name>
</gene>
<dbReference type="Gene3D" id="2.60.120.10">
    <property type="entry name" value="Jelly Rolls"/>
    <property type="match status" value="1"/>
</dbReference>
<name>Q0HWV6_SHESR</name>
<dbReference type="CDD" id="cd20293">
    <property type="entry name" value="cupin_HutD_N"/>
    <property type="match status" value="1"/>
</dbReference>
<accession>Q0HWV6</accession>
<dbReference type="HOGENOM" id="CLU_090931_1_0_6"/>
<dbReference type="Pfam" id="PF05962">
    <property type="entry name" value="HutD"/>
    <property type="match status" value="1"/>
</dbReference>
<dbReference type="EMBL" id="CP000444">
    <property type="protein sequence ID" value="ABI42399.1"/>
    <property type="molecule type" value="Genomic_DNA"/>
</dbReference>
<reference evidence="1" key="1">
    <citation type="submission" date="2006-08" db="EMBL/GenBank/DDBJ databases">
        <title>Complete sequence of Chromosome1 of Shewanella sp. MR-7.</title>
        <authorList>
            <consortium name="US DOE Joint Genome Institute"/>
            <person name="Copeland A."/>
            <person name="Lucas S."/>
            <person name="Lapidus A."/>
            <person name="Barry K."/>
            <person name="Detter J.C."/>
            <person name="Glavina del Rio T."/>
            <person name="Hammon N."/>
            <person name="Israni S."/>
            <person name="Dalin E."/>
            <person name="Tice H."/>
            <person name="Pitluck S."/>
            <person name="Kiss H."/>
            <person name="Brettin T."/>
            <person name="Bruce D."/>
            <person name="Han C."/>
            <person name="Tapia R."/>
            <person name="Gilna P."/>
            <person name="Schmutz J."/>
            <person name="Larimer F."/>
            <person name="Land M."/>
            <person name="Hauser L."/>
            <person name="Kyrpides N."/>
            <person name="Mikhailova N."/>
            <person name="Nealson K."/>
            <person name="Konstantinidis K."/>
            <person name="Klappenbach J."/>
            <person name="Tiedje J."/>
            <person name="Richardson P."/>
        </authorList>
    </citation>
    <scope>NUCLEOTIDE SEQUENCE</scope>
    <source>
        <strain evidence="1">MR-7</strain>
    </source>
</reference>
<evidence type="ECO:0008006" key="2">
    <source>
        <dbReference type="Google" id="ProtNLM"/>
    </source>
</evidence>
<organism evidence="1">
    <name type="scientific">Shewanella sp. (strain MR-7)</name>
    <dbReference type="NCBI Taxonomy" id="60481"/>
    <lineage>
        <taxon>Bacteria</taxon>
        <taxon>Pseudomonadati</taxon>
        <taxon>Pseudomonadota</taxon>
        <taxon>Gammaproteobacteria</taxon>
        <taxon>Alteromonadales</taxon>
        <taxon>Shewanellaceae</taxon>
        <taxon>Shewanella</taxon>
    </lineage>
</organism>
<dbReference type="PANTHER" id="PTHR37943">
    <property type="entry name" value="PROTEIN VES"/>
    <property type="match status" value="1"/>
</dbReference>
<dbReference type="SUPFAM" id="SSF51182">
    <property type="entry name" value="RmlC-like cupins"/>
    <property type="match status" value="1"/>
</dbReference>
<dbReference type="InterPro" id="IPR014710">
    <property type="entry name" value="RmlC-like_jellyroll"/>
</dbReference>
<evidence type="ECO:0000313" key="1">
    <source>
        <dbReference type="EMBL" id="ABI42399.1"/>
    </source>
</evidence>
<dbReference type="PANTHER" id="PTHR37943:SF1">
    <property type="entry name" value="PROTEIN VES"/>
    <property type="match status" value="1"/>
</dbReference>
<dbReference type="InterPro" id="IPR010282">
    <property type="entry name" value="Uncharacterised_HutD/Ves"/>
</dbReference>
<dbReference type="AlphaFoldDB" id="Q0HWV6"/>
<sequence length="217" mass="24639">MNPNIQIIRYEECESSLWKNGGGSTKQLMIWPKGAELSNFDFRISIATISSDGPFSLFHGIDRQLCILEGEGVRLNIKRNDLGQSEEIILSPNEQPFCFSGETQIESKRLANQILDFNVMTRRGNYTARIERIECNGKVQIETKDNSAQQSANTQPIQFLLPLAPIRCIYQGEKITLQSYDLLQLAEEKNTTVECLTLISRQTTQLIRVCIEAISHR</sequence>
<dbReference type="KEGG" id="shm:Shewmr7_1400"/>
<dbReference type="InterPro" id="IPR011051">
    <property type="entry name" value="RmlC_Cupin_sf"/>
</dbReference>
<protein>
    <recommendedName>
        <fullName evidence="2">HutD-family protein</fullName>
    </recommendedName>
</protein>
<proteinExistence type="predicted"/>